<protein>
    <submittedName>
        <fullName evidence="1">Uncharacterized protein</fullName>
    </submittedName>
</protein>
<reference evidence="1 2" key="1">
    <citation type="journal article" date="2019" name="G3 (Bethesda)">
        <title>Sequencing of a Wild Apple (Malus baccata) Genome Unravels the Differences Between Cultivated and Wild Apple Species Regarding Disease Resistance and Cold Tolerance.</title>
        <authorList>
            <person name="Chen X."/>
        </authorList>
    </citation>
    <scope>NUCLEOTIDE SEQUENCE [LARGE SCALE GENOMIC DNA]</scope>
    <source>
        <strain evidence="2">cv. Shandingzi</strain>
        <tissue evidence="1">Leaves</tissue>
    </source>
</reference>
<evidence type="ECO:0000313" key="1">
    <source>
        <dbReference type="EMBL" id="TQD98145.1"/>
    </source>
</evidence>
<accession>A0A540MHB1</accession>
<dbReference type="Proteomes" id="UP000315295">
    <property type="component" value="Unassembled WGS sequence"/>
</dbReference>
<evidence type="ECO:0000313" key="2">
    <source>
        <dbReference type="Proteomes" id="UP000315295"/>
    </source>
</evidence>
<sequence>MTTGDRKPSANHLETVQDSGASILQQNIATPIFRWRWQSQRPQEQSHSNHVRAL</sequence>
<comment type="caution">
    <text evidence="1">The sequence shown here is derived from an EMBL/GenBank/DDBJ whole genome shotgun (WGS) entry which is preliminary data.</text>
</comment>
<proteinExistence type="predicted"/>
<keyword evidence="2" id="KW-1185">Reference proteome</keyword>
<gene>
    <name evidence="1" type="ORF">C1H46_016267</name>
</gene>
<dbReference type="AlphaFoldDB" id="A0A540MHB1"/>
<name>A0A540MHB1_MALBA</name>
<organism evidence="1 2">
    <name type="scientific">Malus baccata</name>
    <name type="common">Siberian crab apple</name>
    <name type="synonym">Pyrus baccata</name>
    <dbReference type="NCBI Taxonomy" id="106549"/>
    <lineage>
        <taxon>Eukaryota</taxon>
        <taxon>Viridiplantae</taxon>
        <taxon>Streptophyta</taxon>
        <taxon>Embryophyta</taxon>
        <taxon>Tracheophyta</taxon>
        <taxon>Spermatophyta</taxon>
        <taxon>Magnoliopsida</taxon>
        <taxon>eudicotyledons</taxon>
        <taxon>Gunneridae</taxon>
        <taxon>Pentapetalae</taxon>
        <taxon>rosids</taxon>
        <taxon>fabids</taxon>
        <taxon>Rosales</taxon>
        <taxon>Rosaceae</taxon>
        <taxon>Amygdaloideae</taxon>
        <taxon>Maleae</taxon>
        <taxon>Malus</taxon>
    </lineage>
</organism>
<dbReference type="EMBL" id="VIEB01000258">
    <property type="protein sequence ID" value="TQD98145.1"/>
    <property type="molecule type" value="Genomic_DNA"/>
</dbReference>